<evidence type="ECO:0000313" key="1">
    <source>
        <dbReference type="EMBL" id="MEQ2529312.1"/>
    </source>
</evidence>
<name>A0ACC6SHK1_9BACI</name>
<organism evidence="1 2">
    <name type="scientific">Robertmurraya yapensis</name>
    <name type="common">ex Hitch et al 2024</name>
    <dbReference type="NCBI Taxonomy" id="3133160"/>
    <lineage>
        <taxon>Bacteria</taxon>
        <taxon>Bacillati</taxon>
        <taxon>Bacillota</taxon>
        <taxon>Bacilli</taxon>
        <taxon>Bacillales</taxon>
        <taxon>Bacillaceae</taxon>
        <taxon>Robertmurraya</taxon>
    </lineage>
</organism>
<comment type="caution">
    <text evidence="1">The sequence shown here is derived from an EMBL/GenBank/DDBJ whole genome shotgun (WGS) entry which is preliminary data.</text>
</comment>
<keyword evidence="1" id="KW-0012">Acyltransferase</keyword>
<reference evidence="1" key="1">
    <citation type="submission" date="2024-03" db="EMBL/GenBank/DDBJ databases">
        <title>Human intestinal bacterial collection.</title>
        <authorList>
            <person name="Pauvert C."/>
            <person name="Hitch T.C.A."/>
            <person name="Clavel T."/>
        </authorList>
    </citation>
    <scope>NUCLEOTIDE SEQUENCE</scope>
    <source>
        <strain evidence="1">CLA-AA-H227</strain>
    </source>
</reference>
<dbReference type="EMBL" id="JBBMEW010000032">
    <property type="protein sequence ID" value="MEQ2529312.1"/>
    <property type="molecule type" value="Genomic_DNA"/>
</dbReference>
<keyword evidence="1" id="KW-0808">Transferase</keyword>
<dbReference type="Proteomes" id="UP001439875">
    <property type="component" value="Unassembled WGS sequence"/>
</dbReference>
<accession>A0ACC6SHK1</accession>
<evidence type="ECO:0000313" key="2">
    <source>
        <dbReference type="Proteomes" id="UP001439875"/>
    </source>
</evidence>
<keyword evidence="2" id="KW-1185">Reference proteome</keyword>
<sequence>MNFHYQIYTSIPESTVVEGINKLHRSIFGTTDNLSDKLARKPHILIITAMDGNKVIGYKIGYEIDRETFYSWLGGVDTHYRENGIAATLMDKQHAYLREKGYKIVRTKTMNKWCKMLILNIKFGFDVIETYTDEKGLHKIILEKKLN</sequence>
<dbReference type="EC" id="2.3.1.-" evidence="1"/>
<protein>
    <submittedName>
        <fullName evidence="1">GNAT family N-acetyltransferase</fullName>
        <ecNumber evidence="1">2.3.1.-</ecNumber>
    </submittedName>
</protein>
<proteinExistence type="predicted"/>
<gene>
    <name evidence="1" type="ORF">WMO40_21795</name>
</gene>